<feature type="region of interest" description="Disordered" evidence="4">
    <location>
        <begin position="271"/>
        <end position="290"/>
    </location>
</feature>
<sequence>MESSVRSQLKLAKGALDKKDYNAALAGCKGVLKEDPGSYEALVIVGKAAFGLHEYKQAEAAYQRASGLDPNRPLAWQGLAELYAEIGQWDQAMQAFNTLATIAYASPIPELHTRGPGFLLRTAVYAAPPQSMERHSRRAEVLHFALATMRGTSASGVPGGCCSMAPFEAALAMLEVEGNVAGACAAATSLDATPHHAVSAAEHAGARAVAEAVGGGHAAPDVGIRGAGAELQLCAVEQVAKRLAHAFPWCPAASVHLALCLRRRSGSAARTTALVRPSDQKPAPGRRAATAADNTTNLNVLETRHMAMVIKHLPAGARRRRLIKCLHHGLHQGGAGASSAAGWLAIAELLLKEGAAEAALDAAKQGLSYLAARDLLGHEALIQADLLLKLAAGRALAAMGGVPPPGSAGYTDVWVYQALMQGAEARAAQQQLLQGVPEPSGPPHPDSHHQLDGLHLSSIQEGHEGASSMDMSSKDERATKDTATHGRSNAQLMAATEAEAWLGSLLLSGRVSSGLAPFARLAGSPSAADVTHQAKRCGAQLAIARGDIKHARQLYESLVGAAAAGRSGPQVPDHWAAAEYGTLLLVEGERAVRTAQGKHAHGHLLAAAAAAERASTAAGIVDDLYTRNCARERAGEALVSLLRSLGLMEQAMGLCEGAVEAAAAGPGGSAAVQWALKHLASLKLATGDHEGAEVAHKRAMRTERYDPQLWEGLGASYQGLGKTTAALKSYTRALELCPSRLYSLVQSGVLHYQLAEFGESAAAFARALVLAPDYPPALLGAAETALASAHRHASMGATGMASMHLDTAASHAKQCTLVHGNLQAGWKMLGDVQLQHATINPRTHNLMAQLKAQVREQPTAHPASVPAPAPDGPGCAAPVAGVVAALGARLACVKAAGHAYAHALRLDPTQGLVWGDVAMSLHQQALLHNMLALHTPAASPSHHHHLLQQQQLRRSAFRMVQGGLKMHASSDWLWALAGALAAADATATPCAPGQQSQSPDCQRALGQAEMCMARALQLNPKRVTTWAALGRMYAAQDQKRDAWAASGRMYAARMVAPGDAAYLAMMDAYEQAVSLGGSTESRLAFSTAAVLVGRGSEGEALTACSKAAAQQPALPSAYNTLGLAEEARGHYAEAAEAYGTAHALLQQQQMVGQQQRQQQQQQQGQLQQMWVTSSSSGMGAAGPVTEWASVSCAVLLNRARALACAGKAAEALQEYERLQATEEGRVALGSDPSSLLALAHTLHALGRAQDAVPVLESALAAAVAAEATSRESASGSGPSPVAAQSQRRKGVALALCRAYCASSRVRDALALVQEQTSTNLAADGEVVSKEGQLPIELQMWLTVAVGAAVTARGKGGVGAALQGSSARSSPVAEAEVREALLAWSAVHPGVDQAQVHASLGMLSADLAAADGQATRSLRLAAAAVHKSPHSAPARVRLASAALAASPAYAAASLRISPICTPAPSRRARIPGAQIGGVELHQQHLVPTCLGSGGGLLQQPTSSSGQVCSLPQGSQPVPPQLLQEEGALPQLTNPQALHHPSALRASSLMVQAFSTSVPQMIQLHASEVKVAEDGSQLGLCHALGKEVQQLSKLVHAHPSSTGYWYLLALVSLHQAGSSGGQCHLYRRTLAR</sequence>
<dbReference type="Pfam" id="PF14559">
    <property type="entry name" value="TPR_19"/>
    <property type="match status" value="1"/>
</dbReference>
<keyword evidence="1" id="KW-0677">Repeat</keyword>
<evidence type="ECO:0000256" key="3">
    <source>
        <dbReference type="PROSITE-ProRule" id="PRU00339"/>
    </source>
</evidence>
<evidence type="ECO:0000256" key="1">
    <source>
        <dbReference type="ARBA" id="ARBA00022737"/>
    </source>
</evidence>
<dbReference type="Proteomes" id="UP000815325">
    <property type="component" value="Unassembled WGS sequence"/>
</dbReference>
<accession>A0ABQ7GUC6</accession>
<feature type="repeat" description="TPR" evidence="3">
    <location>
        <begin position="707"/>
        <end position="740"/>
    </location>
</feature>
<feature type="compositionally biased region" description="Basic and acidic residues" evidence="4">
    <location>
        <begin position="472"/>
        <end position="484"/>
    </location>
</feature>
<organism evidence="5 6">
    <name type="scientific">Dunaliella salina</name>
    <name type="common">Green alga</name>
    <name type="synonym">Protococcus salinus</name>
    <dbReference type="NCBI Taxonomy" id="3046"/>
    <lineage>
        <taxon>Eukaryota</taxon>
        <taxon>Viridiplantae</taxon>
        <taxon>Chlorophyta</taxon>
        <taxon>core chlorophytes</taxon>
        <taxon>Chlorophyceae</taxon>
        <taxon>CS clade</taxon>
        <taxon>Chlamydomonadales</taxon>
        <taxon>Dunaliellaceae</taxon>
        <taxon>Dunaliella</taxon>
    </lineage>
</organism>
<keyword evidence="6" id="KW-1185">Reference proteome</keyword>
<protein>
    <submittedName>
        <fullName evidence="5">Uncharacterized protein</fullName>
    </submittedName>
</protein>
<dbReference type="PANTHER" id="PTHR15704:SF7">
    <property type="entry name" value="SUPERKILLER COMPLEX PROTEIN 3"/>
    <property type="match status" value="1"/>
</dbReference>
<evidence type="ECO:0000313" key="5">
    <source>
        <dbReference type="EMBL" id="KAF5838216.1"/>
    </source>
</evidence>
<dbReference type="InterPro" id="IPR011990">
    <property type="entry name" value="TPR-like_helical_dom_sf"/>
</dbReference>
<dbReference type="SMART" id="SM00028">
    <property type="entry name" value="TPR"/>
    <property type="match status" value="10"/>
</dbReference>
<reference evidence="5" key="1">
    <citation type="submission" date="2017-08" db="EMBL/GenBank/DDBJ databases">
        <authorList>
            <person name="Polle J.E."/>
            <person name="Barry K."/>
            <person name="Cushman J."/>
            <person name="Schmutz J."/>
            <person name="Tran D."/>
            <person name="Hathwaick L.T."/>
            <person name="Yim W.C."/>
            <person name="Jenkins J."/>
            <person name="Mckie-Krisberg Z.M."/>
            <person name="Prochnik S."/>
            <person name="Lindquist E."/>
            <person name="Dockter R.B."/>
            <person name="Adam C."/>
            <person name="Molina H."/>
            <person name="Bunkerborg J."/>
            <person name="Jin E."/>
            <person name="Buchheim M."/>
            <person name="Magnuson J."/>
        </authorList>
    </citation>
    <scope>NUCLEOTIDE SEQUENCE</scope>
    <source>
        <strain evidence="5">CCAP 19/18</strain>
    </source>
</reference>
<dbReference type="PANTHER" id="PTHR15704">
    <property type="entry name" value="SUPERKILLER 3 PROTEIN-RELATED"/>
    <property type="match status" value="1"/>
</dbReference>
<dbReference type="Gene3D" id="1.25.40.10">
    <property type="entry name" value="Tetratricopeptide repeat domain"/>
    <property type="match status" value="4"/>
</dbReference>
<evidence type="ECO:0000256" key="2">
    <source>
        <dbReference type="ARBA" id="ARBA00022803"/>
    </source>
</evidence>
<name>A0ABQ7GUC6_DUNSA</name>
<comment type="caution">
    <text evidence="5">The sequence shown here is derived from an EMBL/GenBank/DDBJ whole genome shotgun (WGS) entry which is preliminary data.</text>
</comment>
<evidence type="ECO:0000256" key="4">
    <source>
        <dbReference type="SAM" id="MobiDB-lite"/>
    </source>
</evidence>
<dbReference type="PROSITE" id="PS50005">
    <property type="entry name" value="TPR"/>
    <property type="match status" value="2"/>
</dbReference>
<gene>
    <name evidence="5" type="ORF">DUNSADRAFT_3264</name>
</gene>
<dbReference type="InterPro" id="IPR019734">
    <property type="entry name" value="TPR_rpt"/>
</dbReference>
<feature type="repeat" description="TPR" evidence="3">
    <location>
        <begin position="39"/>
        <end position="72"/>
    </location>
</feature>
<evidence type="ECO:0000313" key="6">
    <source>
        <dbReference type="Proteomes" id="UP000815325"/>
    </source>
</evidence>
<proteinExistence type="predicted"/>
<dbReference type="EMBL" id="MU069587">
    <property type="protein sequence ID" value="KAF5838216.1"/>
    <property type="molecule type" value="Genomic_DNA"/>
</dbReference>
<keyword evidence="2 3" id="KW-0802">TPR repeat</keyword>
<dbReference type="SUPFAM" id="SSF48452">
    <property type="entry name" value="TPR-like"/>
    <property type="match status" value="3"/>
</dbReference>
<dbReference type="InterPro" id="IPR039226">
    <property type="entry name" value="Ski3/TTC37"/>
</dbReference>
<feature type="region of interest" description="Disordered" evidence="4">
    <location>
        <begin position="463"/>
        <end position="488"/>
    </location>
</feature>